<gene>
    <name evidence="1" type="ORF">HAQ05_25195</name>
</gene>
<evidence type="ECO:0000313" key="1">
    <source>
        <dbReference type="EMBL" id="MBD1601977.1"/>
    </source>
</evidence>
<dbReference type="RefSeq" id="WP_190426187.1">
    <property type="nucleotide sequence ID" value="NZ_JAAOCA010000047.1"/>
</dbReference>
<dbReference type="Proteomes" id="UP000805841">
    <property type="component" value="Unassembled WGS sequence"/>
</dbReference>
<evidence type="ECO:0000313" key="2">
    <source>
        <dbReference type="Proteomes" id="UP000805841"/>
    </source>
</evidence>
<organism evidence="1 2">
    <name type="scientific">Pseudomonas typographi</name>
    <dbReference type="NCBI Taxonomy" id="2715964"/>
    <lineage>
        <taxon>Bacteria</taxon>
        <taxon>Pseudomonadati</taxon>
        <taxon>Pseudomonadota</taxon>
        <taxon>Gammaproteobacteria</taxon>
        <taxon>Pseudomonadales</taxon>
        <taxon>Pseudomonadaceae</taxon>
        <taxon>Pseudomonas</taxon>
    </lineage>
</organism>
<sequence>MTTYRIYVTADHIVRAYGDSIEFHDSGRLIVYAGHNLSAAFASYLYVLTGE</sequence>
<accession>A0ABR7Z927</accession>
<protein>
    <submittedName>
        <fullName evidence="1">Uncharacterized protein</fullName>
    </submittedName>
</protein>
<reference evidence="1 2" key="1">
    <citation type="journal article" date="2020" name="Insects">
        <title>Bacteria Belonging to Pseudomonas typographi sp. nov. from the Bark Beetle Ips typographus Have Genomic Potential to Aid in the Host Ecology.</title>
        <authorList>
            <person name="Peral-Aranega E."/>
            <person name="Saati-Santamaria Z."/>
            <person name="Kolarik M."/>
            <person name="Rivas R."/>
            <person name="Garcia-Fraile P."/>
        </authorList>
    </citation>
    <scope>NUCLEOTIDE SEQUENCE [LARGE SCALE GENOMIC DNA]</scope>
    <source>
        <strain evidence="1 2">CA3A</strain>
    </source>
</reference>
<proteinExistence type="predicted"/>
<comment type="caution">
    <text evidence="1">The sequence shown here is derived from an EMBL/GenBank/DDBJ whole genome shotgun (WGS) entry which is preliminary data.</text>
</comment>
<dbReference type="EMBL" id="JAAOCA010000047">
    <property type="protein sequence ID" value="MBD1601977.1"/>
    <property type="molecule type" value="Genomic_DNA"/>
</dbReference>
<keyword evidence="2" id="KW-1185">Reference proteome</keyword>
<name>A0ABR7Z927_9PSED</name>